<organism evidence="1 2">
    <name type="scientific">Thelephora ganbajun</name>
    <name type="common">Ganba fungus</name>
    <dbReference type="NCBI Taxonomy" id="370292"/>
    <lineage>
        <taxon>Eukaryota</taxon>
        <taxon>Fungi</taxon>
        <taxon>Dikarya</taxon>
        <taxon>Basidiomycota</taxon>
        <taxon>Agaricomycotina</taxon>
        <taxon>Agaricomycetes</taxon>
        <taxon>Thelephorales</taxon>
        <taxon>Thelephoraceae</taxon>
        <taxon>Thelephora</taxon>
    </lineage>
</organism>
<reference evidence="1" key="2">
    <citation type="journal article" date="2020" name="Nat. Commun.">
        <title>Large-scale genome sequencing of mycorrhizal fungi provides insights into the early evolution of symbiotic traits.</title>
        <authorList>
            <person name="Miyauchi S."/>
            <person name="Kiss E."/>
            <person name="Kuo A."/>
            <person name="Drula E."/>
            <person name="Kohler A."/>
            <person name="Sanchez-Garcia M."/>
            <person name="Morin E."/>
            <person name="Andreopoulos B."/>
            <person name="Barry K.W."/>
            <person name="Bonito G."/>
            <person name="Buee M."/>
            <person name="Carver A."/>
            <person name="Chen C."/>
            <person name="Cichocki N."/>
            <person name="Clum A."/>
            <person name="Culley D."/>
            <person name="Crous P.W."/>
            <person name="Fauchery L."/>
            <person name="Girlanda M."/>
            <person name="Hayes R.D."/>
            <person name="Keri Z."/>
            <person name="LaButti K."/>
            <person name="Lipzen A."/>
            <person name="Lombard V."/>
            <person name="Magnuson J."/>
            <person name="Maillard F."/>
            <person name="Murat C."/>
            <person name="Nolan M."/>
            <person name="Ohm R.A."/>
            <person name="Pangilinan J."/>
            <person name="Pereira M.F."/>
            <person name="Perotto S."/>
            <person name="Peter M."/>
            <person name="Pfister S."/>
            <person name="Riley R."/>
            <person name="Sitrit Y."/>
            <person name="Stielow J.B."/>
            <person name="Szollosi G."/>
            <person name="Zifcakova L."/>
            <person name="Stursova M."/>
            <person name="Spatafora J.W."/>
            <person name="Tedersoo L."/>
            <person name="Vaario L.M."/>
            <person name="Yamada A."/>
            <person name="Yan M."/>
            <person name="Wang P."/>
            <person name="Xu J."/>
            <person name="Bruns T."/>
            <person name="Baldrian P."/>
            <person name="Vilgalys R."/>
            <person name="Dunand C."/>
            <person name="Henrissat B."/>
            <person name="Grigoriev I.V."/>
            <person name="Hibbett D."/>
            <person name="Nagy L.G."/>
            <person name="Martin F.M."/>
        </authorList>
    </citation>
    <scope>NUCLEOTIDE SEQUENCE</scope>
    <source>
        <strain evidence="1">P2</strain>
    </source>
</reference>
<dbReference type="EMBL" id="MU117965">
    <property type="protein sequence ID" value="KAF9653038.1"/>
    <property type="molecule type" value="Genomic_DNA"/>
</dbReference>
<accession>A0ACB6ZU81</accession>
<dbReference type="Proteomes" id="UP000886501">
    <property type="component" value="Unassembled WGS sequence"/>
</dbReference>
<keyword evidence="2" id="KW-1185">Reference proteome</keyword>
<gene>
    <name evidence="1" type="ORF">BDM02DRAFT_3153284</name>
</gene>
<name>A0ACB6ZU81_THEGA</name>
<protein>
    <submittedName>
        <fullName evidence="1">Uncharacterized protein</fullName>
    </submittedName>
</protein>
<comment type="caution">
    <text evidence="1">The sequence shown here is derived from an EMBL/GenBank/DDBJ whole genome shotgun (WGS) entry which is preliminary data.</text>
</comment>
<evidence type="ECO:0000313" key="1">
    <source>
        <dbReference type="EMBL" id="KAF9653038.1"/>
    </source>
</evidence>
<reference evidence="1" key="1">
    <citation type="submission" date="2019-10" db="EMBL/GenBank/DDBJ databases">
        <authorList>
            <consortium name="DOE Joint Genome Institute"/>
            <person name="Kuo A."/>
            <person name="Miyauchi S."/>
            <person name="Kiss E."/>
            <person name="Drula E."/>
            <person name="Kohler A."/>
            <person name="Sanchez-Garcia M."/>
            <person name="Andreopoulos B."/>
            <person name="Barry K.W."/>
            <person name="Bonito G."/>
            <person name="Buee M."/>
            <person name="Carver A."/>
            <person name="Chen C."/>
            <person name="Cichocki N."/>
            <person name="Clum A."/>
            <person name="Culley D."/>
            <person name="Crous P.W."/>
            <person name="Fauchery L."/>
            <person name="Girlanda M."/>
            <person name="Hayes R."/>
            <person name="Keri Z."/>
            <person name="Labutti K."/>
            <person name="Lipzen A."/>
            <person name="Lombard V."/>
            <person name="Magnuson J."/>
            <person name="Maillard F."/>
            <person name="Morin E."/>
            <person name="Murat C."/>
            <person name="Nolan M."/>
            <person name="Ohm R."/>
            <person name="Pangilinan J."/>
            <person name="Pereira M."/>
            <person name="Perotto S."/>
            <person name="Peter M."/>
            <person name="Riley R."/>
            <person name="Sitrit Y."/>
            <person name="Stielow B."/>
            <person name="Szollosi G."/>
            <person name="Zifcakova L."/>
            <person name="Stursova M."/>
            <person name="Spatafora J.W."/>
            <person name="Tedersoo L."/>
            <person name="Vaario L.-M."/>
            <person name="Yamada A."/>
            <person name="Yan M."/>
            <person name="Wang P."/>
            <person name="Xu J."/>
            <person name="Bruns T."/>
            <person name="Baldrian P."/>
            <person name="Vilgalys R."/>
            <person name="Henrissat B."/>
            <person name="Grigoriev I.V."/>
            <person name="Hibbett D."/>
            <person name="Nagy L.G."/>
            <person name="Martin F.M."/>
        </authorList>
    </citation>
    <scope>NUCLEOTIDE SEQUENCE</scope>
    <source>
        <strain evidence="1">P2</strain>
    </source>
</reference>
<proteinExistence type="predicted"/>
<sequence length="204" mass="22881">MGIRLDSCVHSVALWTVSQYGYSRFQPSTDISGQTPVKSSVQRSIRTNILNQWKINSETLEVLWPKKESVVHVKCRDHISIYTLHGEPIFFQHFDGPIYPTLRTLHRYPFALPVVGIDRGAIRFLLQGAHMMCPGMTSKGGYLPPAEFELLSGTPVALHAEGKEHAVGIGILKLSTEEIKRVNKNIGVETITYLGDDLWQAQKL</sequence>
<evidence type="ECO:0000313" key="2">
    <source>
        <dbReference type="Proteomes" id="UP000886501"/>
    </source>
</evidence>